<keyword evidence="8" id="KW-0325">Glycoprotein</keyword>
<dbReference type="Pfam" id="PF04777">
    <property type="entry name" value="Evr1_Alr"/>
    <property type="match status" value="1"/>
</dbReference>
<comment type="cofactor">
    <cofactor evidence="1 10">
        <name>FAD</name>
        <dbReference type="ChEBI" id="CHEBI:57692"/>
    </cofactor>
</comment>
<proteinExistence type="inferred from homology"/>
<keyword evidence="3 10" id="KW-0285">Flavoprotein</keyword>
<dbReference type="GO" id="GO:0006457">
    <property type="term" value="P:protein folding"/>
    <property type="evidence" value="ECO:0007669"/>
    <property type="project" value="TreeGrafter"/>
</dbReference>
<dbReference type="FunFam" id="1.20.120.310:FF:000001">
    <property type="entry name" value="Sulfhydryl oxidase"/>
    <property type="match status" value="1"/>
</dbReference>
<dbReference type="InterPro" id="IPR036774">
    <property type="entry name" value="ERV/ALR_sulphydryl_oxid_sf"/>
</dbReference>
<feature type="domain" description="ERV/ALR sulfhydryl oxidase" evidence="12">
    <location>
        <begin position="428"/>
        <end position="531"/>
    </location>
</feature>
<dbReference type="GO" id="GO:0003756">
    <property type="term" value="F:protein disulfide isomerase activity"/>
    <property type="evidence" value="ECO:0007669"/>
    <property type="project" value="TreeGrafter"/>
</dbReference>
<gene>
    <name evidence="14" type="ORF">g.20851</name>
</gene>
<dbReference type="EC" id="1.8.3.2" evidence="10"/>
<dbReference type="Gene3D" id="3.40.30.10">
    <property type="entry name" value="Glutaredoxin"/>
    <property type="match status" value="2"/>
</dbReference>
<dbReference type="Pfam" id="PF18108">
    <property type="entry name" value="QSOX_Trx1"/>
    <property type="match status" value="1"/>
</dbReference>
<dbReference type="Pfam" id="PF18371">
    <property type="entry name" value="FAD_SOX"/>
    <property type="match status" value="1"/>
</dbReference>
<feature type="signal peptide" evidence="11">
    <location>
        <begin position="1"/>
        <end position="24"/>
    </location>
</feature>
<keyword evidence="5 10" id="KW-0274">FAD</keyword>
<dbReference type="Gene3D" id="1.20.120.310">
    <property type="entry name" value="ERV/ALR sulfhydryl oxidase domain"/>
    <property type="match status" value="1"/>
</dbReference>
<dbReference type="InterPro" id="IPR013766">
    <property type="entry name" value="Thioredoxin_domain"/>
</dbReference>
<evidence type="ECO:0000256" key="8">
    <source>
        <dbReference type="ARBA" id="ARBA00023180"/>
    </source>
</evidence>
<evidence type="ECO:0000256" key="6">
    <source>
        <dbReference type="ARBA" id="ARBA00023002"/>
    </source>
</evidence>
<feature type="domain" description="Thioredoxin" evidence="13">
    <location>
        <begin position="22"/>
        <end position="166"/>
    </location>
</feature>
<dbReference type="PROSITE" id="PS51324">
    <property type="entry name" value="ERV_ALR"/>
    <property type="match status" value="1"/>
</dbReference>
<evidence type="ECO:0000256" key="5">
    <source>
        <dbReference type="ARBA" id="ARBA00022827"/>
    </source>
</evidence>
<dbReference type="PROSITE" id="PS00194">
    <property type="entry name" value="THIOREDOXIN_1"/>
    <property type="match status" value="1"/>
</dbReference>
<dbReference type="EMBL" id="GECZ01021764">
    <property type="protein sequence ID" value="JAS48005.1"/>
    <property type="molecule type" value="Transcribed_RNA"/>
</dbReference>
<dbReference type="InterPro" id="IPR040986">
    <property type="entry name" value="QSOX_FAD-bd_dom"/>
</dbReference>
<feature type="transmembrane region" description="Helical" evidence="10">
    <location>
        <begin position="629"/>
        <end position="648"/>
    </location>
</feature>
<evidence type="ECO:0000259" key="13">
    <source>
        <dbReference type="PROSITE" id="PS51352"/>
    </source>
</evidence>
<evidence type="ECO:0000256" key="11">
    <source>
        <dbReference type="SAM" id="SignalP"/>
    </source>
</evidence>
<dbReference type="PROSITE" id="PS51352">
    <property type="entry name" value="THIOREDOXIN_2"/>
    <property type="match status" value="1"/>
</dbReference>
<comment type="similarity">
    <text evidence="2 10">Belongs to the quiescin-sulfhydryl oxidase (QSOX) family.</text>
</comment>
<evidence type="ECO:0000256" key="3">
    <source>
        <dbReference type="ARBA" id="ARBA00022630"/>
    </source>
</evidence>
<dbReference type="SUPFAM" id="SSF69000">
    <property type="entry name" value="FAD-dependent thiol oxidase"/>
    <property type="match status" value="1"/>
</dbReference>
<comment type="function">
    <text evidence="10">Catalyzes the oxidation of sulfhydryl groups in peptide and protein thiols to disulfides with the reduction of oxygen to hydrogen peroxide.</text>
</comment>
<dbReference type="FunFam" id="1.20.120.1960:FF:000001">
    <property type="entry name" value="Sulfhydryl oxidase"/>
    <property type="match status" value="1"/>
</dbReference>
<dbReference type="AlphaFoldDB" id="A0A1B6FCT0"/>
<keyword evidence="4 11" id="KW-0732">Signal</keyword>
<keyword evidence="10" id="KW-0472">Membrane</keyword>
<evidence type="ECO:0000256" key="2">
    <source>
        <dbReference type="ARBA" id="ARBA00006041"/>
    </source>
</evidence>
<name>A0A1B6FCT0_9HEMI</name>
<dbReference type="Gene3D" id="1.20.120.1960">
    <property type="entry name" value="QSOX sulfhydryl oxidase domain"/>
    <property type="match status" value="1"/>
</dbReference>
<evidence type="ECO:0000259" key="12">
    <source>
        <dbReference type="PROSITE" id="PS51324"/>
    </source>
</evidence>
<dbReference type="GO" id="GO:0005615">
    <property type="term" value="C:extracellular space"/>
    <property type="evidence" value="ECO:0007669"/>
    <property type="project" value="TreeGrafter"/>
</dbReference>
<accession>A0A1B6FCT0</accession>
<dbReference type="GO" id="GO:0000139">
    <property type="term" value="C:Golgi membrane"/>
    <property type="evidence" value="ECO:0007669"/>
    <property type="project" value="TreeGrafter"/>
</dbReference>
<evidence type="ECO:0000313" key="14">
    <source>
        <dbReference type="EMBL" id="JAS48005.1"/>
    </source>
</evidence>
<dbReference type="InterPro" id="IPR017937">
    <property type="entry name" value="Thioredoxin_CS"/>
</dbReference>
<dbReference type="InterPro" id="IPR041269">
    <property type="entry name" value="QSOX_Trx1"/>
</dbReference>
<dbReference type="SUPFAM" id="SSF52833">
    <property type="entry name" value="Thioredoxin-like"/>
    <property type="match status" value="1"/>
</dbReference>
<evidence type="ECO:0000256" key="10">
    <source>
        <dbReference type="RuleBase" id="RU371123"/>
    </source>
</evidence>
<comment type="catalytic activity">
    <reaction evidence="9 10">
        <text>2 R'C(R)SH + O2 = R'C(R)S-S(R)CR' + H2O2</text>
        <dbReference type="Rhea" id="RHEA:17357"/>
        <dbReference type="ChEBI" id="CHEBI:15379"/>
        <dbReference type="ChEBI" id="CHEBI:16240"/>
        <dbReference type="ChEBI" id="CHEBI:16520"/>
        <dbReference type="ChEBI" id="CHEBI:17412"/>
        <dbReference type="EC" id="1.8.3.2"/>
    </reaction>
</comment>
<feature type="chain" id="PRO_5008582751" description="Sulfhydryl oxidase" evidence="11">
    <location>
        <begin position="25"/>
        <end position="665"/>
    </location>
</feature>
<keyword evidence="10" id="KW-1133">Transmembrane helix</keyword>
<organism evidence="14">
    <name type="scientific">Cuerna arida</name>
    <dbReference type="NCBI Taxonomy" id="1464854"/>
    <lineage>
        <taxon>Eukaryota</taxon>
        <taxon>Metazoa</taxon>
        <taxon>Ecdysozoa</taxon>
        <taxon>Arthropoda</taxon>
        <taxon>Hexapoda</taxon>
        <taxon>Insecta</taxon>
        <taxon>Pterygota</taxon>
        <taxon>Neoptera</taxon>
        <taxon>Paraneoptera</taxon>
        <taxon>Hemiptera</taxon>
        <taxon>Auchenorrhyncha</taxon>
        <taxon>Membracoidea</taxon>
        <taxon>Cicadellidae</taxon>
        <taxon>Cicadellinae</taxon>
        <taxon>Proconiini</taxon>
        <taxon>Cuerna</taxon>
    </lineage>
</organism>
<dbReference type="PANTHER" id="PTHR22897">
    <property type="entry name" value="QUIESCIN Q6-RELATED SULFHYDRYL OXIDASE"/>
    <property type="match status" value="1"/>
</dbReference>
<dbReference type="InterPro" id="IPR039798">
    <property type="entry name" value="Sulfhydryl_oxidase"/>
</dbReference>
<dbReference type="PANTHER" id="PTHR22897:SF8">
    <property type="entry name" value="SULFHYDRYL OXIDASE"/>
    <property type="match status" value="1"/>
</dbReference>
<protein>
    <recommendedName>
        <fullName evidence="10">Sulfhydryl oxidase</fullName>
        <ecNumber evidence="10">1.8.3.2</ecNumber>
    </recommendedName>
</protein>
<evidence type="ECO:0000256" key="7">
    <source>
        <dbReference type="ARBA" id="ARBA00023157"/>
    </source>
</evidence>
<sequence length="665" mass="75902">MFRSFVVCNVIFLLIIVFLKPSSSVDLSPDRKKLYHDIVSGRGLYYGFTKLRELNGTNFKTVVFGDEKHKLWLVEFYNSWCGHCHRFAPTWKTLALNAYEWRDAVGIGAVDCANDGNNQLCRDMEVMYYPMIKLFPPNSEITFLGEDFPKGTVDEMLRNATLKLKIHYNTQQVPTHPNLKLVTESDVNSLWSDVPSESAFLVLVFESENSTAGSELALDLSRTKEVQVRLISHNNAHLSNTFGVGKGSNRVVILERGSKHTALPVDEHTRVNLNNIVRQFLVDRGVDIPPKLLPVEMIPTEDINIGDVMSVMQQEDEIKKKLHTTALSTIVFQLDLEGAIRYSLKNEVPLHKNITGNQLVALKNYMKILIHYFPFGLQGKEFLRKLNERALEGKNEVSGKDFRQSFLQVEEEYKPFLPKQGWIGCRGSSLQYRGYPCSLWTMFHTLTVHEEARNGNSTEKQPEVLSAMEGYIKNFFTCSECAGHFTEMAKTIRGNVSTHRDSVIWLWQAHNSVNKRLAGDATEDPEHKKIQFPSAEACPTCRAADNSWNKTEVLNFLKNMYMNVVYLQEEDLSTTTTTTAAPPTTELKYNKNLRNEMFGEEQGYRHQGLGDNAKRTLWGFNIFDISICVVLYVCSAAILILVCIKFVFKRSYRKKPYIHDILSKV</sequence>
<dbReference type="Pfam" id="PF00085">
    <property type="entry name" value="Thioredoxin"/>
    <property type="match status" value="1"/>
</dbReference>
<evidence type="ECO:0000256" key="4">
    <source>
        <dbReference type="ARBA" id="ARBA00022729"/>
    </source>
</evidence>
<evidence type="ECO:0000256" key="1">
    <source>
        <dbReference type="ARBA" id="ARBA00001974"/>
    </source>
</evidence>
<dbReference type="InterPro" id="IPR042568">
    <property type="entry name" value="QSOX_FAD-bd_sf"/>
</dbReference>
<reference evidence="14" key="1">
    <citation type="submission" date="2015-11" db="EMBL/GenBank/DDBJ databases">
        <title>De novo transcriptome assembly of four potential Pierce s Disease insect vectors from Arizona vineyards.</title>
        <authorList>
            <person name="Tassone E.E."/>
        </authorList>
    </citation>
    <scope>NUCLEOTIDE SEQUENCE</scope>
</reference>
<keyword evidence="7" id="KW-1015">Disulfide bond</keyword>
<keyword evidence="10" id="KW-0812">Transmembrane</keyword>
<dbReference type="InterPro" id="IPR036249">
    <property type="entry name" value="Thioredoxin-like_sf"/>
</dbReference>
<evidence type="ECO:0000256" key="9">
    <source>
        <dbReference type="ARBA" id="ARBA00048864"/>
    </source>
</evidence>
<dbReference type="GO" id="GO:0016971">
    <property type="term" value="F:flavin-dependent sulfhydryl oxidase activity"/>
    <property type="evidence" value="ECO:0007669"/>
    <property type="project" value="InterPro"/>
</dbReference>
<dbReference type="InterPro" id="IPR017905">
    <property type="entry name" value="ERV/ALR_sulphydryl_oxidase"/>
</dbReference>
<keyword evidence="6 10" id="KW-0560">Oxidoreductase</keyword>